<evidence type="ECO:0000313" key="2">
    <source>
        <dbReference type="Proteomes" id="UP000054166"/>
    </source>
</evidence>
<gene>
    <name evidence="1" type="ORF">PILCRDRAFT_439159</name>
</gene>
<reference evidence="2" key="2">
    <citation type="submission" date="2015-01" db="EMBL/GenBank/DDBJ databases">
        <title>Evolutionary Origins and Diversification of the Mycorrhizal Mutualists.</title>
        <authorList>
            <consortium name="DOE Joint Genome Institute"/>
            <consortium name="Mycorrhizal Genomics Consortium"/>
            <person name="Kohler A."/>
            <person name="Kuo A."/>
            <person name="Nagy L.G."/>
            <person name="Floudas D."/>
            <person name="Copeland A."/>
            <person name="Barry K.W."/>
            <person name="Cichocki N."/>
            <person name="Veneault-Fourrey C."/>
            <person name="LaButti K."/>
            <person name="Lindquist E.A."/>
            <person name="Lipzen A."/>
            <person name="Lundell T."/>
            <person name="Morin E."/>
            <person name="Murat C."/>
            <person name="Riley R."/>
            <person name="Ohm R."/>
            <person name="Sun H."/>
            <person name="Tunlid A."/>
            <person name="Henrissat B."/>
            <person name="Grigoriev I.V."/>
            <person name="Hibbett D.S."/>
            <person name="Martin F."/>
        </authorList>
    </citation>
    <scope>NUCLEOTIDE SEQUENCE [LARGE SCALE GENOMIC DNA]</scope>
    <source>
        <strain evidence="2">F 1598</strain>
    </source>
</reference>
<evidence type="ECO:0000313" key="1">
    <source>
        <dbReference type="EMBL" id="KIM83285.1"/>
    </source>
</evidence>
<dbReference type="InParanoid" id="A0A0C3FFU8"/>
<proteinExistence type="predicted"/>
<organism evidence="1 2">
    <name type="scientific">Piloderma croceum (strain F 1598)</name>
    <dbReference type="NCBI Taxonomy" id="765440"/>
    <lineage>
        <taxon>Eukaryota</taxon>
        <taxon>Fungi</taxon>
        <taxon>Dikarya</taxon>
        <taxon>Basidiomycota</taxon>
        <taxon>Agaricomycotina</taxon>
        <taxon>Agaricomycetes</taxon>
        <taxon>Agaricomycetidae</taxon>
        <taxon>Atheliales</taxon>
        <taxon>Atheliaceae</taxon>
        <taxon>Piloderma</taxon>
    </lineage>
</organism>
<dbReference type="EMBL" id="KN832991">
    <property type="protein sequence ID" value="KIM83285.1"/>
    <property type="molecule type" value="Genomic_DNA"/>
</dbReference>
<reference evidence="1 2" key="1">
    <citation type="submission" date="2014-04" db="EMBL/GenBank/DDBJ databases">
        <authorList>
            <consortium name="DOE Joint Genome Institute"/>
            <person name="Kuo A."/>
            <person name="Tarkka M."/>
            <person name="Buscot F."/>
            <person name="Kohler A."/>
            <person name="Nagy L.G."/>
            <person name="Floudas D."/>
            <person name="Copeland A."/>
            <person name="Barry K.W."/>
            <person name="Cichocki N."/>
            <person name="Veneault-Fourrey C."/>
            <person name="LaButti K."/>
            <person name="Lindquist E.A."/>
            <person name="Lipzen A."/>
            <person name="Lundell T."/>
            <person name="Morin E."/>
            <person name="Murat C."/>
            <person name="Sun H."/>
            <person name="Tunlid A."/>
            <person name="Henrissat B."/>
            <person name="Grigoriev I.V."/>
            <person name="Hibbett D.S."/>
            <person name="Martin F."/>
            <person name="Nordberg H.P."/>
            <person name="Cantor M.N."/>
            <person name="Hua S.X."/>
        </authorList>
    </citation>
    <scope>NUCLEOTIDE SEQUENCE [LARGE SCALE GENOMIC DNA]</scope>
    <source>
        <strain evidence="1 2">F 1598</strain>
    </source>
</reference>
<keyword evidence="2" id="KW-1185">Reference proteome</keyword>
<dbReference type="AlphaFoldDB" id="A0A0C3FFU8"/>
<dbReference type="Proteomes" id="UP000054166">
    <property type="component" value="Unassembled WGS sequence"/>
</dbReference>
<protein>
    <submittedName>
        <fullName evidence="1">Uncharacterized protein</fullName>
    </submittedName>
</protein>
<sequence>MKVQKLDGRPLPCNQPVTDCFRRQALGANILRGGLRFASSLSFLLVRAYFLGRQLSPSKDYSGHVRSFYACLS</sequence>
<accession>A0A0C3FFU8</accession>
<name>A0A0C3FFU8_PILCF</name>
<dbReference type="HOGENOM" id="CLU_2705708_0_0_1"/>